<evidence type="ECO:0000256" key="1">
    <source>
        <dbReference type="ARBA" id="ARBA00010617"/>
    </source>
</evidence>
<dbReference type="SUPFAM" id="SSF48264">
    <property type="entry name" value="Cytochrome P450"/>
    <property type="match status" value="1"/>
</dbReference>
<dbReference type="InterPro" id="IPR001128">
    <property type="entry name" value="Cyt_P450"/>
</dbReference>
<keyword evidence="6" id="KW-0276">Fatty acid metabolism</keyword>
<evidence type="ECO:0000256" key="9">
    <source>
        <dbReference type="ARBA" id="ARBA00023160"/>
    </source>
</evidence>
<dbReference type="GO" id="GO:0016705">
    <property type="term" value="F:oxidoreductase activity, acting on paired donors, with incorporation or reduction of molecular oxygen"/>
    <property type="evidence" value="ECO:0007669"/>
    <property type="project" value="InterPro"/>
</dbReference>
<dbReference type="InterPro" id="IPR036396">
    <property type="entry name" value="Cyt_P450_sf"/>
</dbReference>
<dbReference type="AlphaFoldDB" id="A0A5K1CQX7"/>
<dbReference type="OrthoDB" id="2789670at2759"/>
<name>A0A5K1CQX7_9MAGN</name>
<evidence type="ECO:0000256" key="4">
    <source>
        <dbReference type="ARBA" id="ARBA00022723"/>
    </source>
</evidence>
<protein>
    <recommendedName>
        <fullName evidence="13">Allene oxide synthase</fullName>
    </recommendedName>
</protein>
<dbReference type="CDD" id="cd11071">
    <property type="entry name" value="CYP74"/>
    <property type="match status" value="1"/>
</dbReference>
<keyword evidence="8" id="KW-0443">Lipid metabolism</keyword>
<keyword evidence="5" id="KW-0925">Oxylipin biosynthesis</keyword>
<keyword evidence="10" id="KW-0456">Lyase</keyword>
<dbReference type="PANTHER" id="PTHR24286:SF255">
    <property type="entry name" value="ALLENE OXIDE SYNTHASE, CHLOROPLASTIC"/>
    <property type="match status" value="1"/>
</dbReference>
<dbReference type="GO" id="GO:0005506">
    <property type="term" value="F:iron ion binding"/>
    <property type="evidence" value="ECO:0007669"/>
    <property type="project" value="InterPro"/>
</dbReference>
<dbReference type="Pfam" id="PF00067">
    <property type="entry name" value="p450"/>
    <property type="match status" value="1"/>
</dbReference>
<dbReference type="FunFam" id="1.10.630.10:FF:000024">
    <property type="entry name" value="Allene oxide synthase, chloroplastic"/>
    <property type="match status" value="1"/>
</dbReference>
<dbReference type="Gramene" id="NC4G0030000.1">
    <property type="protein sequence ID" value="NC4G0030000.1:cds"/>
    <property type="gene ID" value="NC4G0030000"/>
</dbReference>
<organism evidence="12">
    <name type="scientific">Nymphaea colorata</name>
    <name type="common">pocket water lily</name>
    <dbReference type="NCBI Taxonomy" id="210225"/>
    <lineage>
        <taxon>Eukaryota</taxon>
        <taxon>Viridiplantae</taxon>
        <taxon>Streptophyta</taxon>
        <taxon>Embryophyta</taxon>
        <taxon>Tracheophyta</taxon>
        <taxon>Spermatophyta</taxon>
        <taxon>Magnoliopsida</taxon>
        <taxon>Nymphaeales</taxon>
        <taxon>Nymphaeaceae</taxon>
        <taxon>Nymphaea</taxon>
    </lineage>
</organism>
<dbReference type="InterPro" id="IPR002403">
    <property type="entry name" value="Cyt_P450_E_grp-IV"/>
</dbReference>
<evidence type="ECO:0000256" key="11">
    <source>
        <dbReference type="PIRSR" id="PIRSR602403-1"/>
    </source>
</evidence>
<dbReference type="GO" id="GO:0004497">
    <property type="term" value="F:monooxygenase activity"/>
    <property type="evidence" value="ECO:0007669"/>
    <property type="project" value="InterPro"/>
</dbReference>
<evidence type="ECO:0000256" key="7">
    <source>
        <dbReference type="ARBA" id="ARBA00023004"/>
    </source>
</evidence>
<evidence type="ECO:0000256" key="6">
    <source>
        <dbReference type="ARBA" id="ARBA00022832"/>
    </source>
</evidence>
<keyword evidence="7 11" id="KW-0408">Iron</keyword>
<dbReference type="PANTHER" id="PTHR24286">
    <property type="entry name" value="CYTOCHROME P450 26"/>
    <property type="match status" value="1"/>
</dbReference>
<keyword evidence="9" id="KW-0275">Fatty acid biosynthesis</keyword>
<reference evidence="12" key="1">
    <citation type="submission" date="2019-09" db="EMBL/GenBank/DDBJ databases">
        <authorList>
            <person name="Zhang L."/>
        </authorList>
    </citation>
    <scope>NUCLEOTIDE SEQUENCE</scope>
</reference>
<keyword evidence="3 11" id="KW-0349">Heme</keyword>
<evidence type="ECO:0000256" key="3">
    <source>
        <dbReference type="ARBA" id="ARBA00022617"/>
    </source>
</evidence>
<dbReference type="GO" id="GO:0006633">
    <property type="term" value="P:fatty acid biosynthetic process"/>
    <property type="evidence" value="ECO:0007669"/>
    <property type="project" value="UniProtKB-KW"/>
</dbReference>
<comment type="similarity">
    <text evidence="1">Belongs to the cytochrome P450 family.</text>
</comment>
<evidence type="ECO:0000256" key="5">
    <source>
        <dbReference type="ARBA" id="ARBA00022767"/>
    </source>
</evidence>
<dbReference type="GO" id="GO:0016125">
    <property type="term" value="P:sterol metabolic process"/>
    <property type="evidence" value="ECO:0007669"/>
    <property type="project" value="TreeGrafter"/>
</dbReference>
<evidence type="ECO:0008006" key="13">
    <source>
        <dbReference type="Google" id="ProtNLM"/>
    </source>
</evidence>
<dbReference type="GO" id="GO:0016829">
    <property type="term" value="F:lyase activity"/>
    <property type="evidence" value="ECO:0007669"/>
    <property type="project" value="UniProtKB-KW"/>
</dbReference>
<sequence>MALSLSTFSVVKPDFRGRRMSRISASISEKAPSSTTPSPSTTTKFPVVEVPGGYGLPFLGAVADRLDYFWFQGKEDFFKSRIQRYQSTVFRTNMPPGPFIADDPRVVVLLDGASFPVLFDVDKVEKRNLFTGTYMPSTELTGGFRTVSYLDPSEESHQKIKRFIFSLLKSRRDKFIPEFRSVMAELFTGIESTLATKGKAEFNSANQQACFNYLSRAFLGRDPTAPGGIGTDGPSIIQKWVLLQLGPLLSVGLPKPLEELLLHTFPLPPVLVKRDYERLLGYFRTAGAAALDEAEALGLGREEACNNLLFTICFNTYGGMTILFPNIVKWLARAGPKVHRELVQEIRQTLGSSPSAADLTPAALDRMPLVCSAVYEVLRIEPPVSAQYGKAKRDMVVESHTGAFRIRAGDMLCGYQPFATRDARIFDDPESFIADRFVGPDKDRLLRHVLWSNGRETDEPTESNKQCAGKDLIVMLARLLLVEIFLRYESFDIEVATAPLGSTITITSLRRNSPA</sequence>
<evidence type="ECO:0000313" key="12">
    <source>
        <dbReference type="EMBL" id="VVW26251.1"/>
    </source>
</evidence>
<proteinExistence type="inferred from homology"/>
<dbReference type="PRINTS" id="PR00465">
    <property type="entry name" value="EP450IV"/>
</dbReference>
<keyword evidence="2" id="KW-0444">Lipid biosynthesis</keyword>
<comment type="cofactor">
    <cofactor evidence="11">
        <name>heme</name>
        <dbReference type="ChEBI" id="CHEBI:30413"/>
    </cofactor>
</comment>
<evidence type="ECO:0000256" key="10">
    <source>
        <dbReference type="ARBA" id="ARBA00023239"/>
    </source>
</evidence>
<keyword evidence="4 11" id="KW-0479">Metal-binding</keyword>
<feature type="binding site" description="axial binding residue" evidence="11">
    <location>
        <position position="467"/>
    </location>
    <ligand>
        <name>heme</name>
        <dbReference type="ChEBI" id="CHEBI:30413"/>
    </ligand>
    <ligandPart>
        <name>Fe</name>
        <dbReference type="ChEBI" id="CHEBI:18248"/>
    </ligandPart>
</feature>
<gene>
    <name evidence="12" type="ORF">NYM_LOCUS17246</name>
</gene>
<dbReference type="GO" id="GO:0020037">
    <property type="term" value="F:heme binding"/>
    <property type="evidence" value="ECO:0007669"/>
    <property type="project" value="InterPro"/>
</dbReference>
<evidence type="ECO:0000256" key="8">
    <source>
        <dbReference type="ARBA" id="ARBA00023098"/>
    </source>
</evidence>
<evidence type="ECO:0000256" key="2">
    <source>
        <dbReference type="ARBA" id="ARBA00022516"/>
    </source>
</evidence>
<dbReference type="GO" id="GO:0031408">
    <property type="term" value="P:oxylipin biosynthetic process"/>
    <property type="evidence" value="ECO:0007669"/>
    <property type="project" value="UniProtKB-KW"/>
</dbReference>
<dbReference type="EMBL" id="LR721782">
    <property type="protein sequence ID" value="VVW26251.1"/>
    <property type="molecule type" value="Genomic_DNA"/>
</dbReference>
<accession>A0A5K1CQX7</accession>
<dbReference type="Gene3D" id="1.10.630.10">
    <property type="entry name" value="Cytochrome P450"/>
    <property type="match status" value="1"/>
</dbReference>
<dbReference type="OMA" id="DFGHYND"/>